<feature type="compositionally biased region" description="Low complexity" evidence="1">
    <location>
        <begin position="1"/>
        <end position="22"/>
    </location>
</feature>
<accession>A0ABR2L926</accession>
<dbReference type="SUPFAM" id="SSF47391">
    <property type="entry name" value="Dimerization-anchoring domain of cAMP-dependent PK regulatory subunit"/>
    <property type="match status" value="1"/>
</dbReference>
<sequence>MTSSSLSNASRTSAASHASSQAEDNEPKFPDRKQDLDHRELEKYMEEHKVREILTEIMAYLVENRCDDPIQGSIDFLKDYKPK</sequence>
<feature type="region of interest" description="Disordered" evidence="1">
    <location>
        <begin position="1"/>
        <end position="40"/>
    </location>
</feature>
<comment type="caution">
    <text evidence="2">The sequence shown here is derived from an EMBL/GenBank/DDBJ whole genome shotgun (WGS) entry which is preliminary data.</text>
</comment>
<dbReference type="Gene3D" id="1.20.890.10">
    <property type="entry name" value="cAMP-dependent protein kinase regulatory subunit, dimerization-anchoring domain"/>
    <property type="match status" value="1"/>
</dbReference>
<name>A0ABR2L926_9EUKA</name>
<evidence type="ECO:0000313" key="2">
    <source>
        <dbReference type="EMBL" id="KAK8899848.1"/>
    </source>
</evidence>
<evidence type="ECO:0000256" key="1">
    <source>
        <dbReference type="SAM" id="MobiDB-lite"/>
    </source>
</evidence>
<organism evidence="2 3">
    <name type="scientific">Tritrichomonas musculus</name>
    <dbReference type="NCBI Taxonomy" id="1915356"/>
    <lineage>
        <taxon>Eukaryota</taxon>
        <taxon>Metamonada</taxon>
        <taxon>Parabasalia</taxon>
        <taxon>Tritrichomonadida</taxon>
        <taxon>Tritrichomonadidae</taxon>
        <taxon>Tritrichomonas</taxon>
    </lineage>
</organism>
<dbReference type="EMBL" id="JAPFFF010000001">
    <property type="protein sequence ID" value="KAK8899848.1"/>
    <property type="molecule type" value="Genomic_DNA"/>
</dbReference>
<keyword evidence="3" id="KW-1185">Reference proteome</keyword>
<reference evidence="2 3" key="1">
    <citation type="submission" date="2024-04" db="EMBL/GenBank/DDBJ databases">
        <title>Tritrichomonas musculus Genome.</title>
        <authorList>
            <person name="Alves-Ferreira E."/>
            <person name="Grigg M."/>
            <person name="Lorenzi H."/>
            <person name="Galac M."/>
        </authorList>
    </citation>
    <scope>NUCLEOTIDE SEQUENCE [LARGE SCALE GENOMIC DNA]</scope>
    <source>
        <strain evidence="2 3">EAF2021</strain>
    </source>
</reference>
<proteinExistence type="predicted"/>
<gene>
    <name evidence="2" type="ORF">M9Y10_002171</name>
</gene>
<dbReference type="Proteomes" id="UP001470230">
    <property type="component" value="Unassembled WGS sequence"/>
</dbReference>
<evidence type="ECO:0000313" key="3">
    <source>
        <dbReference type="Proteomes" id="UP001470230"/>
    </source>
</evidence>
<protein>
    <submittedName>
        <fullName evidence="2">Uncharacterized protein</fullName>
    </submittedName>
</protein>
<feature type="compositionally biased region" description="Basic and acidic residues" evidence="1">
    <location>
        <begin position="25"/>
        <end position="40"/>
    </location>
</feature>